<sequence length="187" mass="21366">MVFGIVIKGRVCGNQPWCCSNTHHKFIYSGTMRPKKDCNVDMKHPKKRTKKQQQQQHKPSRPDSGKKDIVLSLIESLIKDREDRHMSQHTCGTSGEKVHINSSEEDEGLKEFVKDFKVDEGDDSDLLLGLHGVKESSDPQQAQDLVPDLDSFAMELEEQIELVDEEECDFALELKEEIEQETAVVRE</sequence>
<accession>D8TDK5</accession>
<gene>
    <name evidence="2" type="ORF">SELMODRAFT_431722</name>
</gene>
<evidence type="ECO:0000313" key="3">
    <source>
        <dbReference type="Proteomes" id="UP000001514"/>
    </source>
</evidence>
<dbReference type="Proteomes" id="UP000001514">
    <property type="component" value="Unassembled WGS sequence"/>
</dbReference>
<evidence type="ECO:0000313" key="2">
    <source>
        <dbReference type="EMBL" id="EFJ05256.1"/>
    </source>
</evidence>
<dbReference type="EMBL" id="GL377731">
    <property type="protein sequence ID" value="EFJ05256.1"/>
    <property type="molecule type" value="Genomic_DNA"/>
</dbReference>
<protein>
    <submittedName>
        <fullName evidence="2">Uncharacterized protein</fullName>
    </submittedName>
</protein>
<evidence type="ECO:0000256" key="1">
    <source>
        <dbReference type="SAM" id="MobiDB-lite"/>
    </source>
</evidence>
<dbReference type="KEGG" id="smo:SELMODRAFT_431722"/>
<dbReference type="AlphaFoldDB" id="D8TDK5"/>
<reference evidence="2 3" key="1">
    <citation type="journal article" date="2011" name="Science">
        <title>The Selaginella genome identifies genetic changes associated with the evolution of vascular plants.</title>
        <authorList>
            <person name="Banks J.A."/>
            <person name="Nishiyama T."/>
            <person name="Hasebe M."/>
            <person name="Bowman J.L."/>
            <person name="Gribskov M."/>
            <person name="dePamphilis C."/>
            <person name="Albert V.A."/>
            <person name="Aono N."/>
            <person name="Aoyama T."/>
            <person name="Ambrose B.A."/>
            <person name="Ashton N.W."/>
            <person name="Axtell M.J."/>
            <person name="Barker E."/>
            <person name="Barker M.S."/>
            <person name="Bennetzen J.L."/>
            <person name="Bonawitz N.D."/>
            <person name="Chapple C."/>
            <person name="Cheng C."/>
            <person name="Correa L.G."/>
            <person name="Dacre M."/>
            <person name="DeBarry J."/>
            <person name="Dreyer I."/>
            <person name="Elias M."/>
            <person name="Engstrom E.M."/>
            <person name="Estelle M."/>
            <person name="Feng L."/>
            <person name="Finet C."/>
            <person name="Floyd S.K."/>
            <person name="Frommer W.B."/>
            <person name="Fujita T."/>
            <person name="Gramzow L."/>
            <person name="Gutensohn M."/>
            <person name="Harholt J."/>
            <person name="Hattori M."/>
            <person name="Heyl A."/>
            <person name="Hirai T."/>
            <person name="Hiwatashi Y."/>
            <person name="Ishikawa M."/>
            <person name="Iwata M."/>
            <person name="Karol K.G."/>
            <person name="Koehler B."/>
            <person name="Kolukisaoglu U."/>
            <person name="Kubo M."/>
            <person name="Kurata T."/>
            <person name="Lalonde S."/>
            <person name="Li K."/>
            <person name="Li Y."/>
            <person name="Litt A."/>
            <person name="Lyons E."/>
            <person name="Manning G."/>
            <person name="Maruyama T."/>
            <person name="Michael T.P."/>
            <person name="Mikami K."/>
            <person name="Miyazaki S."/>
            <person name="Morinaga S."/>
            <person name="Murata T."/>
            <person name="Mueller-Roeber B."/>
            <person name="Nelson D.R."/>
            <person name="Obara M."/>
            <person name="Oguri Y."/>
            <person name="Olmstead R.G."/>
            <person name="Onodera N."/>
            <person name="Petersen B.L."/>
            <person name="Pils B."/>
            <person name="Prigge M."/>
            <person name="Rensing S.A."/>
            <person name="Riano-Pachon D.M."/>
            <person name="Roberts A.W."/>
            <person name="Sato Y."/>
            <person name="Scheller H.V."/>
            <person name="Schulz B."/>
            <person name="Schulz C."/>
            <person name="Shakirov E.V."/>
            <person name="Shibagaki N."/>
            <person name="Shinohara N."/>
            <person name="Shippen D.E."/>
            <person name="Soerensen I."/>
            <person name="Sotooka R."/>
            <person name="Sugimoto N."/>
            <person name="Sugita M."/>
            <person name="Sumikawa N."/>
            <person name="Tanurdzic M."/>
            <person name="Theissen G."/>
            <person name="Ulvskov P."/>
            <person name="Wakazuki S."/>
            <person name="Weng J.K."/>
            <person name="Willats W.W."/>
            <person name="Wipf D."/>
            <person name="Wolf P.G."/>
            <person name="Yang L."/>
            <person name="Zimmer A.D."/>
            <person name="Zhu Q."/>
            <person name="Mitros T."/>
            <person name="Hellsten U."/>
            <person name="Loque D."/>
            <person name="Otillar R."/>
            <person name="Salamov A."/>
            <person name="Schmutz J."/>
            <person name="Shapiro H."/>
            <person name="Lindquist E."/>
            <person name="Lucas S."/>
            <person name="Rokhsar D."/>
            <person name="Grigoriev I.V."/>
        </authorList>
    </citation>
    <scope>NUCLEOTIDE SEQUENCE [LARGE SCALE GENOMIC DNA]</scope>
</reference>
<organism evidence="3">
    <name type="scientific">Selaginella moellendorffii</name>
    <name type="common">Spikemoss</name>
    <dbReference type="NCBI Taxonomy" id="88036"/>
    <lineage>
        <taxon>Eukaryota</taxon>
        <taxon>Viridiplantae</taxon>
        <taxon>Streptophyta</taxon>
        <taxon>Embryophyta</taxon>
        <taxon>Tracheophyta</taxon>
        <taxon>Lycopodiopsida</taxon>
        <taxon>Selaginellales</taxon>
        <taxon>Selaginellaceae</taxon>
        <taxon>Selaginella</taxon>
    </lineage>
</organism>
<keyword evidence="3" id="KW-1185">Reference proteome</keyword>
<dbReference type="InParanoid" id="D8TDK5"/>
<dbReference type="Gramene" id="EFJ05256">
    <property type="protein sequence ID" value="EFJ05256"/>
    <property type="gene ID" value="SELMODRAFT_431722"/>
</dbReference>
<feature type="region of interest" description="Disordered" evidence="1">
    <location>
        <begin position="84"/>
        <end position="104"/>
    </location>
</feature>
<proteinExistence type="predicted"/>
<feature type="region of interest" description="Disordered" evidence="1">
    <location>
        <begin position="37"/>
        <end position="66"/>
    </location>
</feature>
<name>D8TDK5_SELML</name>
<dbReference type="HOGENOM" id="CLU_1449987_0_0_1"/>